<accession>A0A6J7DJQ0</accession>
<dbReference type="AlphaFoldDB" id="A0A6J7DJQ0"/>
<organism evidence="1">
    <name type="scientific">freshwater metagenome</name>
    <dbReference type="NCBI Taxonomy" id="449393"/>
    <lineage>
        <taxon>unclassified sequences</taxon>
        <taxon>metagenomes</taxon>
        <taxon>ecological metagenomes</taxon>
    </lineage>
</organism>
<reference evidence="1" key="1">
    <citation type="submission" date="2020-05" db="EMBL/GenBank/DDBJ databases">
        <authorList>
            <person name="Chiriac C."/>
            <person name="Salcher M."/>
            <person name="Ghai R."/>
            <person name="Kavagutti S V."/>
        </authorList>
    </citation>
    <scope>NUCLEOTIDE SEQUENCE</scope>
</reference>
<evidence type="ECO:0000313" key="1">
    <source>
        <dbReference type="EMBL" id="CAB4870701.1"/>
    </source>
</evidence>
<gene>
    <name evidence="1" type="ORF">UFOPK3339_00879</name>
</gene>
<dbReference type="EMBL" id="CAFBLF010000137">
    <property type="protein sequence ID" value="CAB4870701.1"/>
    <property type="molecule type" value="Genomic_DNA"/>
</dbReference>
<sequence length="70" mass="6826">MYSGAGGRNTSCIGFSRTIGSKAGFDWVAVSNSTSGDWSVATTTSSAATTSGVSATGVARVSGAVNGDET</sequence>
<protein>
    <submittedName>
        <fullName evidence="1">Unannotated protein</fullName>
    </submittedName>
</protein>
<proteinExistence type="predicted"/>
<name>A0A6J7DJQ0_9ZZZZ</name>